<protein>
    <submittedName>
        <fullName evidence="2">Uncharacterized protein</fullName>
    </submittedName>
</protein>
<organism evidence="2 3">
    <name type="scientific">Piptocephalis cylindrospora</name>
    <dbReference type="NCBI Taxonomy" id="1907219"/>
    <lineage>
        <taxon>Eukaryota</taxon>
        <taxon>Fungi</taxon>
        <taxon>Fungi incertae sedis</taxon>
        <taxon>Zoopagomycota</taxon>
        <taxon>Zoopagomycotina</taxon>
        <taxon>Zoopagomycetes</taxon>
        <taxon>Zoopagales</taxon>
        <taxon>Piptocephalidaceae</taxon>
        <taxon>Piptocephalis</taxon>
    </lineage>
</organism>
<feature type="compositionally biased region" description="Basic and acidic residues" evidence="1">
    <location>
        <begin position="268"/>
        <end position="278"/>
    </location>
</feature>
<feature type="compositionally biased region" description="Basic and acidic residues" evidence="1">
    <location>
        <begin position="1"/>
        <end position="20"/>
    </location>
</feature>
<dbReference type="EMBL" id="KZ988382">
    <property type="protein sequence ID" value="RKP12318.1"/>
    <property type="molecule type" value="Genomic_DNA"/>
</dbReference>
<evidence type="ECO:0000313" key="2">
    <source>
        <dbReference type="EMBL" id="RKP12318.1"/>
    </source>
</evidence>
<evidence type="ECO:0000256" key="1">
    <source>
        <dbReference type="SAM" id="MobiDB-lite"/>
    </source>
</evidence>
<name>A0A4P9Y0P9_9FUNG</name>
<dbReference type="AlphaFoldDB" id="A0A4P9Y0P9"/>
<feature type="region of interest" description="Disordered" evidence="1">
    <location>
        <begin position="1"/>
        <end position="22"/>
    </location>
</feature>
<dbReference type="Proteomes" id="UP000267251">
    <property type="component" value="Unassembled WGS sequence"/>
</dbReference>
<proteinExistence type="predicted"/>
<accession>A0A4P9Y0P9</accession>
<sequence length="278" mass="29243">MMTSLHKEDGSAEGRGRGPDETLGEEVVELFTEFLELVMGEAVWGPVRGLGVRDKGDLVVHGSGWRGSVGEVGGKNVLEGVEEGGEVGVLGRGSGVRGVDAGQEKGTPLPPKFLRLKEVDLKGVRVVGGGRGDCAEGHAGGRAGELDGLGGSTNRGAMLLKPGHSKVGIVTLEVGDVEVALLDPSLEGEGDDASLVADVGLLVRFEGQGERTRRARRVREVVALDKALYNRDRRPEGTGGDREEASERVSIPKSGGRGQKELPLIEGKTGKEEKREKD</sequence>
<feature type="compositionally biased region" description="Basic and acidic residues" evidence="1">
    <location>
        <begin position="227"/>
        <end position="247"/>
    </location>
</feature>
<evidence type="ECO:0000313" key="3">
    <source>
        <dbReference type="Proteomes" id="UP000267251"/>
    </source>
</evidence>
<feature type="region of interest" description="Disordered" evidence="1">
    <location>
        <begin position="227"/>
        <end position="278"/>
    </location>
</feature>
<keyword evidence="3" id="KW-1185">Reference proteome</keyword>
<reference evidence="3" key="1">
    <citation type="journal article" date="2018" name="Nat. Microbiol.">
        <title>Leveraging single-cell genomics to expand the fungal tree of life.</title>
        <authorList>
            <person name="Ahrendt S.R."/>
            <person name="Quandt C.A."/>
            <person name="Ciobanu D."/>
            <person name="Clum A."/>
            <person name="Salamov A."/>
            <person name="Andreopoulos B."/>
            <person name="Cheng J.F."/>
            <person name="Woyke T."/>
            <person name="Pelin A."/>
            <person name="Henrissat B."/>
            <person name="Reynolds N.K."/>
            <person name="Benny G.L."/>
            <person name="Smith M.E."/>
            <person name="James T.Y."/>
            <person name="Grigoriev I.V."/>
        </authorList>
    </citation>
    <scope>NUCLEOTIDE SEQUENCE [LARGE SCALE GENOMIC DNA]</scope>
</reference>
<gene>
    <name evidence="2" type="ORF">BJ684DRAFT_17184</name>
</gene>